<dbReference type="PANTHER" id="PTHR40980">
    <property type="entry name" value="PLUG DOMAIN-CONTAINING PROTEIN"/>
    <property type="match status" value="1"/>
</dbReference>
<dbReference type="SUPFAM" id="SSF56935">
    <property type="entry name" value="Porins"/>
    <property type="match status" value="1"/>
</dbReference>
<organism evidence="6 7">
    <name type="scientific">Pedobacter steynii</name>
    <dbReference type="NCBI Taxonomy" id="430522"/>
    <lineage>
        <taxon>Bacteria</taxon>
        <taxon>Pseudomonadati</taxon>
        <taxon>Bacteroidota</taxon>
        <taxon>Sphingobacteriia</taxon>
        <taxon>Sphingobacteriales</taxon>
        <taxon>Sphingobacteriaceae</taxon>
        <taxon>Pedobacter</taxon>
    </lineage>
</organism>
<keyword evidence="4" id="KW-0732">Signal</keyword>
<proteinExistence type="predicted"/>
<dbReference type="AlphaFoldDB" id="A0A1D7QAZ2"/>
<dbReference type="Gene3D" id="2.60.40.1120">
    <property type="entry name" value="Carboxypeptidase-like, regulatory domain"/>
    <property type="match status" value="1"/>
</dbReference>
<feature type="domain" description="Outer membrane protein beta-barrel" evidence="5">
    <location>
        <begin position="363"/>
        <end position="767"/>
    </location>
</feature>
<dbReference type="OrthoDB" id="606851at2"/>
<protein>
    <recommendedName>
        <fullName evidence="5">Outer membrane protein beta-barrel domain-containing protein</fullName>
    </recommendedName>
</protein>
<feature type="signal peptide" evidence="4">
    <location>
        <begin position="1"/>
        <end position="17"/>
    </location>
</feature>
<dbReference type="InterPro" id="IPR041700">
    <property type="entry name" value="OMP_b-brl_3"/>
</dbReference>
<comment type="subcellular location">
    <subcellularLocation>
        <location evidence="1">Cell outer membrane</location>
    </subcellularLocation>
</comment>
<keyword evidence="7" id="KW-1185">Reference proteome</keyword>
<dbReference type="InterPro" id="IPR008969">
    <property type="entry name" value="CarboxyPept-like_regulatory"/>
</dbReference>
<evidence type="ECO:0000256" key="4">
    <source>
        <dbReference type="SAM" id="SignalP"/>
    </source>
</evidence>
<accession>A0A1D7QAZ2</accession>
<gene>
    <name evidence="6" type="ORF">BFS30_00630</name>
</gene>
<dbReference type="PANTHER" id="PTHR40980:SF4">
    <property type="entry name" value="TONB-DEPENDENT RECEPTOR-LIKE BETA-BARREL DOMAIN-CONTAINING PROTEIN"/>
    <property type="match status" value="1"/>
</dbReference>
<dbReference type="RefSeq" id="WP_069377503.1">
    <property type="nucleotide sequence ID" value="NZ_CP017141.1"/>
</dbReference>
<dbReference type="Pfam" id="PF13715">
    <property type="entry name" value="CarbopepD_reg_2"/>
    <property type="match status" value="1"/>
</dbReference>
<dbReference type="InterPro" id="IPR036942">
    <property type="entry name" value="Beta-barrel_TonB_sf"/>
</dbReference>
<keyword evidence="3" id="KW-0998">Cell outer membrane</keyword>
<name>A0A1D7QAZ2_9SPHI</name>
<dbReference type="Pfam" id="PF14905">
    <property type="entry name" value="OMP_b-brl_3"/>
    <property type="match status" value="1"/>
</dbReference>
<sequence length="789" mass="89468">MKLLFYIMLLFPLAGSAQIFISGKVSDRNKMPIPFVNVVVKHDSSLVAQTITDTSGNYRLKINKTGYYDLFFQDLNFIRKKVSFSISKDTIADLELEETAHKLSEVVISSRKNLIARKPDKYVIDVANSITAMGADAFSLIGKTPGIKTSSKQISLMGKSDVIVTVDDKILQLTGEDLVSFLKTISSSDIAKIEVVTSPSAKYDAQGSSGVLNIVTKINSKEGYSATVNLSYRQHQYATFNEQASLAFNKGKWQLNVGLAYAAGTDLEKNGIDTYYTNQTWHLQGAGIDKNRNFNSGLDIQYRLSDQTQLSFTFSNTNIKSAKKTDSKTHIFGLNNQLDSISNSIAALNRKSSQSSVGFQFKHSFNSDGKSLTMATDWLDRGENRSQNLWSQNYLSPVVLQPLSQSGIRSKNRTDLAVLTVNAEFKVPFDGYELSVGGKATFIDLRNNSQIFEGLNDENVFNASQSPVSTYKENRQAVFSDLKKTFDKWKFQLGLRMEYTQINGLSATIHKTSFRKDDLQFFPSLSIGYNLNESNSFDLTYGKRINRPGFKLLNPFRAYVNAYDYWEGNPFLRPSVTNNLNISHSFHQTFITAFSYSNIKDNFEQIAVFQPGNVVAHQALNYMNAHLYQLMLTKSIRAVGWLETNLQLQGFYKEYLTKISSISDTKLKGWYFMMNNQMQLNGAKTVSAELSFWYQSSNIELEAFYGKQYNLDLGLKFLLLQKSLNVGLTISDVLKSNSERFSTRVNHINQDFYNYWEPRFFRLSLQYKLGSRKIKYDKPSHPNSEEDRR</sequence>
<feature type="chain" id="PRO_5009098257" description="Outer membrane protein beta-barrel domain-containing protein" evidence="4">
    <location>
        <begin position="18"/>
        <end position="789"/>
    </location>
</feature>
<dbReference type="Gene3D" id="2.40.170.20">
    <property type="entry name" value="TonB-dependent receptor, beta-barrel domain"/>
    <property type="match status" value="1"/>
</dbReference>
<evidence type="ECO:0000313" key="6">
    <source>
        <dbReference type="EMBL" id="AOM75805.1"/>
    </source>
</evidence>
<evidence type="ECO:0000256" key="2">
    <source>
        <dbReference type="ARBA" id="ARBA00023136"/>
    </source>
</evidence>
<evidence type="ECO:0000256" key="3">
    <source>
        <dbReference type="ARBA" id="ARBA00023237"/>
    </source>
</evidence>
<reference evidence="6 7" key="1">
    <citation type="submission" date="2016-08" db="EMBL/GenBank/DDBJ databases">
        <authorList>
            <person name="Seilhamer J.J."/>
        </authorList>
    </citation>
    <scope>NUCLEOTIDE SEQUENCE [LARGE SCALE GENOMIC DNA]</scope>
    <source>
        <strain evidence="6 7">DX4</strain>
    </source>
</reference>
<dbReference type="Proteomes" id="UP000094313">
    <property type="component" value="Chromosome"/>
</dbReference>
<dbReference type="SUPFAM" id="SSF49464">
    <property type="entry name" value="Carboxypeptidase regulatory domain-like"/>
    <property type="match status" value="1"/>
</dbReference>
<keyword evidence="2" id="KW-0472">Membrane</keyword>
<dbReference type="GO" id="GO:0009279">
    <property type="term" value="C:cell outer membrane"/>
    <property type="evidence" value="ECO:0007669"/>
    <property type="project" value="UniProtKB-SubCell"/>
</dbReference>
<evidence type="ECO:0000256" key="1">
    <source>
        <dbReference type="ARBA" id="ARBA00004442"/>
    </source>
</evidence>
<dbReference type="KEGG" id="psty:BFS30_00630"/>
<dbReference type="InterPro" id="IPR037066">
    <property type="entry name" value="Plug_dom_sf"/>
</dbReference>
<dbReference type="Gene3D" id="2.170.130.10">
    <property type="entry name" value="TonB-dependent receptor, plug domain"/>
    <property type="match status" value="1"/>
</dbReference>
<dbReference type="EMBL" id="CP017141">
    <property type="protein sequence ID" value="AOM75805.1"/>
    <property type="molecule type" value="Genomic_DNA"/>
</dbReference>
<evidence type="ECO:0000259" key="5">
    <source>
        <dbReference type="Pfam" id="PF14905"/>
    </source>
</evidence>
<evidence type="ECO:0000313" key="7">
    <source>
        <dbReference type="Proteomes" id="UP000094313"/>
    </source>
</evidence>